<evidence type="ECO:0000256" key="5">
    <source>
        <dbReference type="ARBA" id="ARBA00022617"/>
    </source>
</evidence>
<dbReference type="GO" id="GO:0005886">
    <property type="term" value="C:plasma membrane"/>
    <property type="evidence" value="ECO:0007669"/>
    <property type="project" value="UniProtKB-SubCell"/>
</dbReference>
<keyword evidence="5" id="KW-0349">Heme</keyword>
<dbReference type="RefSeq" id="WP_092992865.1">
    <property type="nucleotide sequence ID" value="NZ_FMWD01000002.1"/>
</dbReference>
<evidence type="ECO:0000256" key="7">
    <source>
        <dbReference type="ARBA" id="ARBA00022723"/>
    </source>
</evidence>
<evidence type="ECO:0000256" key="9">
    <source>
        <dbReference type="ARBA" id="ARBA00022989"/>
    </source>
</evidence>
<dbReference type="GO" id="GO:0020037">
    <property type="term" value="F:heme binding"/>
    <property type="evidence" value="ECO:0007669"/>
    <property type="project" value="TreeGrafter"/>
</dbReference>
<feature type="domain" description="Cytochrome b561 bacterial/Ni-hydrogenase" evidence="13">
    <location>
        <begin position="11"/>
        <end position="232"/>
    </location>
</feature>
<keyword evidence="8" id="KW-0249">Electron transport</keyword>
<dbReference type="InterPro" id="IPR011577">
    <property type="entry name" value="Cyt_b561_bac/Ni-Hgenase"/>
</dbReference>
<evidence type="ECO:0000256" key="6">
    <source>
        <dbReference type="ARBA" id="ARBA00022692"/>
    </source>
</evidence>
<reference evidence="14 15" key="1">
    <citation type="submission" date="2016-10" db="EMBL/GenBank/DDBJ databases">
        <authorList>
            <person name="de Groot N.N."/>
        </authorList>
    </citation>
    <scope>NUCLEOTIDE SEQUENCE [LARGE SCALE GENOMIC DNA]</scope>
    <source>
        <strain evidence="14 15">HLD2</strain>
    </source>
</reference>
<keyword evidence="15" id="KW-1185">Reference proteome</keyword>
<evidence type="ECO:0000256" key="8">
    <source>
        <dbReference type="ARBA" id="ARBA00022982"/>
    </source>
</evidence>
<dbReference type="GO" id="GO:0005506">
    <property type="term" value="F:iron ion binding"/>
    <property type="evidence" value="ECO:0007669"/>
    <property type="project" value="InterPro"/>
</dbReference>
<organism evidence="14 15">
    <name type="scientific">Thiohalomonas denitrificans</name>
    <dbReference type="NCBI Taxonomy" id="415747"/>
    <lineage>
        <taxon>Bacteria</taxon>
        <taxon>Pseudomonadati</taxon>
        <taxon>Pseudomonadota</taxon>
        <taxon>Gammaproteobacteria</taxon>
        <taxon>Thiohalomonadales</taxon>
        <taxon>Thiohalomonadaceae</taxon>
        <taxon>Thiohalomonas</taxon>
    </lineage>
</organism>
<evidence type="ECO:0000256" key="4">
    <source>
        <dbReference type="ARBA" id="ARBA00022475"/>
    </source>
</evidence>
<evidence type="ECO:0000256" key="3">
    <source>
        <dbReference type="ARBA" id="ARBA00022448"/>
    </source>
</evidence>
<dbReference type="GO" id="GO:0009055">
    <property type="term" value="F:electron transfer activity"/>
    <property type="evidence" value="ECO:0007669"/>
    <property type="project" value="InterPro"/>
</dbReference>
<comment type="subcellular location">
    <subcellularLocation>
        <location evidence="1">Cell membrane</location>
        <topology evidence="1">Multi-pass membrane protein</topology>
    </subcellularLocation>
</comment>
<evidence type="ECO:0000313" key="15">
    <source>
        <dbReference type="Proteomes" id="UP000199648"/>
    </source>
</evidence>
<keyword evidence="4" id="KW-1003">Cell membrane</keyword>
<dbReference type="PANTHER" id="PTHR30485:SF2">
    <property type="entry name" value="BLL0597 PROTEIN"/>
    <property type="match status" value="1"/>
</dbReference>
<evidence type="ECO:0000256" key="11">
    <source>
        <dbReference type="ARBA" id="ARBA00023136"/>
    </source>
</evidence>
<evidence type="ECO:0000313" key="14">
    <source>
        <dbReference type="EMBL" id="SCZ52816.1"/>
    </source>
</evidence>
<dbReference type="InterPro" id="IPR000516">
    <property type="entry name" value="Ni-dep_Hydgase_cyt-B"/>
</dbReference>
<evidence type="ECO:0000259" key="13">
    <source>
        <dbReference type="Pfam" id="PF01292"/>
    </source>
</evidence>
<keyword evidence="10" id="KW-0408">Iron</keyword>
<dbReference type="SUPFAM" id="SSF81342">
    <property type="entry name" value="Transmembrane di-heme cytochromes"/>
    <property type="match status" value="1"/>
</dbReference>
<keyword evidence="6 12" id="KW-0812">Transmembrane</keyword>
<dbReference type="Proteomes" id="UP000199648">
    <property type="component" value="Unassembled WGS sequence"/>
</dbReference>
<keyword evidence="3" id="KW-0813">Transport</keyword>
<evidence type="ECO:0000256" key="12">
    <source>
        <dbReference type="SAM" id="Phobius"/>
    </source>
</evidence>
<keyword evidence="9 12" id="KW-1133">Transmembrane helix</keyword>
<protein>
    <submittedName>
        <fullName evidence="14">Cytochrome b</fullName>
    </submittedName>
</protein>
<keyword evidence="7" id="KW-0479">Metal-binding</keyword>
<feature type="transmembrane region" description="Helical" evidence="12">
    <location>
        <begin position="21"/>
        <end position="40"/>
    </location>
</feature>
<dbReference type="InterPro" id="IPR051542">
    <property type="entry name" value="Hydrogenase_cytochrome"/>
</dbReference>
<dbReference type="PRINTS" id="PR00161">
    <property type="entry name" value="NIHGNASECYTB"/>
</dbReference>
<sequence length="250" mass="27956">MQHAEFVVHRVWDRGIRWFHWINVVSVLALLGIGLVIYNGKALGISGDAKIWLKELHVWVGYVFALNLLWRIVQGFRGSHFARWRATLPFSRDFLPELRAYLDSLRNGKPRHYLGHNPLGRLMVLVLFLLLFAQAITGLVLAGTDLYYPPLGSWIAQWVAPAGVEPASLIPGDKSMVDAAAWAEMREFRSPFISLHILVFFALLGAVALHVAGVVVTEVKGRVGIISAMFTGEKVLPEQPVDTPEESIEK</sequence>
<feature type="transmembrane region" description="Helical" evidence="12">
    <location>
        <begin position="56"/>
        <end position="73"/>
    </location>
</feature>
<dbReference type="OrthoDB" id="196472at2"/>
<evidence type="ECO:0000256" key="2">
    <source>
        <dbReference type="ARBA" id="ARBA00008622"/>
    </source>
</evidence>
<dbReference type="AlphaFoldDB" id="A0A1G5PUA0"/>
<dbReference type="GO" id="GO:0022904">
    <property type="term" value="P:respiratory electron transport chain"/>
    <property type="evidence" value="ECO:0007669"/>
    <property type="project" value="InterPro"/>
</dbReference>
<dbReference type="PANTHER" id="PTHR30485">
    <property type="entry name" value="NI/FE-HYDROGENASE 1 B-TYPE CYTOCHROME SUBUNIT"/>
    <property type="match status" value="1"/>
</dbReference>
<gene>
    <name evidence="14" type="ORF">SAMN03097708_00811</name>
</gene>
<dbReference type="STRING" id="415747.SAMN03097708_00811"/>
<accession>A0A1G5PUA0</accession>
<dbReference type="EMBL" id="FMWD01000002">
    <property type="protein sequence ID" value="SCZ52816.1"/>
    <property type="molecule type" value="Genomic_DNA"/>
</dbReference>
<name>A0A1G5PUA0_9GAMM</name>
<dbReference type="Pfam" id="PF01292">
    <property type="entry name" value="Ni_hydr_CYTB"/>
    <property type="match status" value="1"/>
</dbReference>
<proteinExistence type="inferred from homology"/>
<keyword evidence="11 12" id="KW-0472">Membrane</keyword>
<dbReference type="InterPro" id="IPR016174">
    <property type="entry name" value="Di-haem_cyt_TM"/>
</dbReference>
<feature type="transmembrane region" description="Helical" evidence="12">
    <location>
        <begin position="192"/>
        <end position="216"/>
    </location>
</feature>
<evidence type="ECO:0000256" key="10">
    <source>
        <dbReference type="ARBA" id="ARBA00023004"/>
    </source>
</evidence>
<dbReference type="Gene3D" id="1.20.950.20">
    <property type="entry name" value="Transmembrane di-heme cytochromes, Chain C"/>
    <property type="match status" value="1"/>
</dbReference>
<evidence type="ECO:0000256" key="1">
    <source>
        <dbReference type="ARBA" id="ARBA00004651"/>
    </source>
</evidence>
<comment type="similarity">
    <text evidence="2">Belongs to the HupC/HyaC/HydC family.</text>
</comment>
<feature type="transmembrane region" description="Helical" evidence="12">
    <location>
        <begin position="119"/>
        <end position="142"/>
    </location>
</feature>